<evidence type="ECO:0000256" key="6">
    <source>
        <dbReference type="ARBA" id="ARBA00023134"/>
    </source>
</evidence>
<dbReference type="GO" id="GO:0046872">
    <property type="term" value="F:metal ion binding"/>
    <property type="evidence" value="ECO:0007669"/>
    <property type="project" value="UniProtKB-KW"/>
</dbReference>
<evidence type="ECO:0000256" key="2">
    <source>
        <dbReference type="ARBA" id="ARBA00022707"/>
    </source>
</evidence>
<reference evidence="9" key="1">
    <citation type="submission" date="2020-07" db="EMBL/GenBank/DDBJ databases">
        <title>Ethylene signaling mediates host invasion by parasitic plants.</title>
        <authorList>
            <person name="Yoshida S."/>
        </authorList>
    </citation>
    <scope>NUCLEOTIDE SEQUENCE</scope>
    <source>
        <strain evidence="9">Okayama</strain>
    </source>
</reference>
<evidence type="ECO:0000256" key="1">
    <source>
        <dbReference type="ARBA" id="ARBA00010290"/>
    </source>
</evidence>
<keyword evidence="2" id="KW-0449">Lipoprotein</keyword>
<keyword evidence="5" id="KW-0813">Transport</keyword>
<dbReference type="OrthoDB" id="1887762at2759"/>
<gene>
    <name evidence="9" type="ORF">PHJA_000999900</name>
</gene>
<sequence length="59" mass="6552">MGLSFTKLSSRLFANKEMCILMVGLDVDGKTIILYKLKLDEIVTTIPSIGTVLLMFSNK</sequence>
<keyword evidence="2" id="KW-0519">Myristate</keyword>
<keyword evidence="8" id="KW-0460">Magnesium</keyword>
<keyword evidence="8" id="KW-0479">Metal-binding</keyword>
<feature type="binding site" evidence="8">
    <location>
        <position position="31"/>
    </location>
    <ligand>
        <name>Mg(2+)</name>
        <dbReference type="ChEBI" id="CHEBI:18420"/>
    </ligand>
</feature>
<keyword evidence="10" id="KW-1185">Reference proteome</keyword>
<evidence type="ECO:0000313" key="9">
    <source>
        <dbReference type="EMBL" id="GFP88562.1"/>
    </source>
</evidence>
<dbReference type="GO" id="GO:0003924">
    <property type="term" value="F:GTPase activity"/>
    <property type="evidence" value="ECO:0007669"/>
    <property type="project" value="InterPro"/>
</dbReference>
<comment type="caution">
    <text evidence="9">The sequence shown here is derived from an EMBL/GenBank/DDBJ whole genome shotgun (WGS) entry which is preliminary data.</text>
</comment>
<keyword evidence="3 7" id="KW-0547">Nucleotide-binding</keyword>
<dbReference type="GO" id="GO:0016192">
    <property type="term" value="P:vesicle-mediated transport"/>
    <property type="evidence" value="ECO:0007669"/>
    <property type="project" value="UniProtKB-KW"/>
</dbReference>
<evidence type="ECO:0000313" key="10">
    <source>
        <dbReference type="Proteomes" id="UP000653305"/>
    </source>
</evidence>
<name>A0A830BRA1_9LAMI</name>
<proteinExistence type="inferred from homology"/>
<evidence type="ECO:0000256" key="4">
    <source>
        <dbReference type="ARBA" id="ARBA00022892"/>
    </source>
</evidence>
<protein>
    <submittedName>
        <fullName evidence="9">ADP-ribosylation factor</fullName>
    </submittedName>
</protein>
<evidence type="ECO:0000256" key="8">
    <source>
        <dbReference type="PIRSR" id="PIRSR606689-2"/>
    </source>
</evidence>
<keyword evidence="6 7" id="KW-0342">GTP-binding</keyword>
<keyword evidence="5" id="KW-0653">Protein transport</keyword>
<dbReference type="EMBL" id="BMAC01000169">
    <property type="protein sequence ID" value="GFP88562.1"/>
    <property type="molecule type" value="Genomic_DNA"/>
</dbReference>
<evidence type="ECO:0000256" key="3">
    <source>
        <dbReference type="ARBA" id="ARBA00022741"/>
    </source>
</evidence>
<dbReference type="Proteomes" id="UP000653305">
    <property type="component" value="Unassembled WGS sequence"/>
</dbReference>
<dbReference type="PANTHER" id="PTHR11711">
    <property type="entry name" value="ADP RIBOSYLATION FACTOR-RELATED"/>
    <property type="match status" value="1"/>
</dbReference>
<dbReference type="SUPFAM" id="SSF52540">
    <property type="entry name" value="P-loop containing nucleoside triphosphate hydrolases"/>
    <property type="match status" value="1"/>
</dbReference>
<dbReference type="InterPro" id="IPR024156">
    <property type="entry name" value="Small_GTPase_ARF"/>
</dbReference>
<evidence type="ECO:0000256" key="7">
    <source>
        <dbReference type="PIRSR" id="PIRSR606689-1"/>
    </source>
</evidence>
<dbReference type="Pfam" id="PF00025">
    <property type="entry name" value="Arf"/>
    <property type="match status" value="1"/>
</dbReference>
<evidence type="ECO:0000256" key="5">
    <source>
        <dbReference type="ARBA" id="ARBA00022927"/>
    </source>
</evidence>
<organism evidence="9 10">
    <name type="scientific">Phtheirospermum japonicum</name>
    <dbReference type="NCBI Taxonomy" id="374723"/>
    <lineage>
        <taxon>Eukaryota</taxon>
        <taxon>Viridiplantae</taxon>
        <taxon>Streptophyta</taxon>
        <taxon>Embryophyta</taxon>
        <taxon>Tracheophyta</taxon>
        <taxon>Spermatophyta</taxon>
        <taxon>Magnoliopsida</taxon>
        <taxon>eudicotyledons</taxon>
        <taxon>Gunneridae</taxon>
        <taxon>Pentapetalae</taxon>
        <taxon>asterids</taxon>
        <taxon>lamiids</taxon>
        <taxon>Lamiales</taxon>
        <taxon>Orobanchaceae</taxon>
        <taxon>Orobanchaceae incertae sedis</taxon>
        <taxon>Phtheirospermum</taxon>
    </lineage>
</organism>
<feature type="binding site" evidence="7">
    <location>
        <begin position="24"/>
        <end position="31"/>
    </location>
    <ligand>
        <name>GTP</name>
        <dbReference type="ChEBI" id="CHEBI:37565"/>
    </ligand>
</feature>
<keyword evidence="4" id="KW-0931">ER-Golgi transport</keyword>
<dbReference type="GO" id="GO:0015031">
    <property type="term" value="P:protein transport"/>
    <property type="evidence" value="ECO:0007669"/>
    <property type="project" value="UniProtKB-KW"/>
</dbReference>
<dbReference type="GO" id="GO:0005525">
    <property type="term" value="F:GTP binding"/>
    <property type="evidence" value="ECO:0007669"/>
    <property type="project" value="UniProtKB-KW"/>
</dbReference>
<dbReference type="InterPro" id="IPR027417">
    <property type="entry name" value="P-loop_NTPase"/>
</dbReference>
<comment type="similarity">
    <text evidence="1">Belongs to the small GTPase superfamily. Arf family.</text>
</comment>
<feature type="binding site" evidence="8">
    <location>
        <position position="48"/>
    </location>
    <ligand>
        <name>Mg(2+)</name>
        <dbReference type="ChEBI" id="CHEBI:18420"/>
    </ligand>
</feature>
<dbReference type="Gene3D" id="3.40.50.300">
    <property type="entry name" value="P-loop containing nucleotide triphosphate hydrolases"/>
    <property type="match status" value="1"/>
</dbReference>
<dbReference type="InterPro" id="IPR006689">
    <property type="entry name" value="Small_GTPase_ARF/SAR"/>
</dbReference>
<accession>A0A830BRA1</accession>
<dbReference type="AlphaFoldDB" id="A0A830BRA1"/>